<dbReference type="PANTHER" id="PTHR10357:SF217">
    <property type="entry name" value="TREHALOSE-6-PHOSPHATE HYDROLASE"/>
    <property type="match status" value="1"/>
</dbReference>
<dbReference type="InterPro" id="IPR017853">
    <property type="entry name" value="GH"/>
</dbReference>
<evidence type="ECO:0000259" key="7">
    <source>
        <dbReference type="SMART" id="SM00642"/>
    </source>
</evidence>
<dbReference type="InterPro" id="IPR006047">
    <property type="entry name" value="GH13_cat_dom"/>
</dbReference>
<dbReference type="AlphaFoldDB" id="Q8GLN5"/>
<comment type="subcellular location">
    <subcellularLocation>
        <location evidence="1">Cytoplasm</location>
    </subcellularLocation>
</comment>
<dbReference type="EMBL" id="AY131006">
    <property type="protein sequence ID" value="AAN06917.1"/>
    <property type="molecule type" value="Genomic_DNA"/>
</dbReference>
<dbReference type="GO" id="GO:0004556">
    <property type="term" value="F:alpha-amylase activity"/>
    <property type="evidence" value="ECO:0007669"/>
    <property type="project" value="TreeGrafter"/>
</dbReference>
<dbReference type="Gene3D" id="3.90.400.10">
    <property type="entry name" value="Oligo-1,6-glucosidase, Domain 2"/>
    <property type="match status" value="1"/>
</dbReference>
<dbReference type="GO" id="GO:0008788">
    <property type="term" value="F:alpha,alpha-phosphotrehalase activity"/>
    <property type="evidence" value="ECO:0007669"/>
    <property type="project" value="UniProtKB-UniRule"/>
</dbReference>
<dbReference type="Gene3D" id="3.20.20.80">
    <property type="entry name" value="Glycosidases"/>
    <property type="match status" value="1"/>
</dbReference>
<keyword evidence="3" id="KW-0963">Cytoplasm</keyword>
<dbReference type="EC" id="3.2.1.93" evidence="6"/>
<dbReference type="CAZy" id="GH13">
    <property type="family name" value="Glycoside Hydrolase Family 13"/>
</dbReference>
<dbReference type="InterPro" id="IPR045857">
    <property type="entry name" value="O16G_dom_2"/>
</dbReference>
<evidence type="ECO:0000256" key="5">
    <source>
        <dbReference type="ARBA" id="ARBA00023295"/>
    </source>
</evidence>
<keyword evidence="5" id="KW-0326">Glycosidase</keyword>
<dbReference type="Gene3D" id="2.60.40.1180">
    <property type="entry name" value="Golgi alpha-mannosidase II"/>
    <property type="match status" value="1"/>
</dbReference>
<sequence>MRPVRPVQNRLKETHMQDWQRSVIYQIYPKSFYSHGGQATGDLLGVVDKLDYLHWLGVDYLWLTPFLRSPQRDNGYDISDYYAIDPSYGTMADCELLITEASKRGIKLMLDIVVNHTSIEHPWFQAARSSLDNPYRDFYIWRDQPNNWESKFGGSAWEYEAQTGQYYLHLFDHTQADLNWDNPQVRAEVFKMMRFWRDKGVGGFRLDVINLISKPADFPDDHTDGRRFYTDGPNVHRYLQEMHREVFEGFDLINVGEMSSTSLEHCVRYSCPASRELSMTFNFHHLKVDYPNLQKWVRADFDFLELKRILSDWQVGMQAGDGWNALFWCNHDQPRVVSRFGDDGEYREPSAKMLATALHFLQGTPFVYQGEELGMTNPGFEHIEQYRDVETLNIYRLKRNAGVSEANAMASIMQKSRDNGRTPMQWNAGPNAGFSRAEPWIGVPANAAFINVEQQQQDPTSVLHYYRQLIALRRSEALIQDGVYRLLLPEHPHVWAYLREGQGERLLVVSHFYGGDCEVELPEGVLTHDTKQRWVIGNYEAGEHRYRRLRLRPYESFVLHLSD</sequence>
<dbReference type="PANTHER" id="PTHR10357">
    <property type="entry name" value="ALPHA-AMYLASE FAMILY MEMBER"/>
    <property type="match status" value="1"/>
</dbReference>
<dbReference type="SUPFAM" id="SSF51011">
    <property type="entry name" value="Glycosyl hydrolase domain"/>
    <property type="match status" value="1"/>
</dbReference>
<keyword evidence="4" id="KW-0378">Hydrolase</keyword>
<dbReference type="GO" id="GO:0005993">
    <property type="term" value="P:trehalose catabolic process"/>
    <property type="evidence" value="ECO:0007669"/>
    <property type="project" value="InterPro"/>
</dbReference>
<dbReference type="SMART" id="SM00642">
    <property type="entry name" value="Aamy"/>
    <property type="match status" value="1"/>
</dbReference>
<gene>
    <name evidence="8" type="primary">treA</name>
</gene>
<dbReference type="NCBIfam" id="NF008183">
    <property type="entry name" value="PRK10933.1"/>
    <property type="match status" value="1"/>
</dbReference>
<dbReference type="GO" id="GO:0005737">
    <property type="term" value="C:cytoplasm"/>
    <property type="evidence" value="ECO:0007669"/>
    <property type="project" value="UniProtKB-SubCell"/>
</dbReference>
<dbReference type="SMR" id="Q8GLN5"/>
<proteinExistence type="inferred from homology"/>
<dbReference type="SUPFAM" id="SSF51445">
    <property type="entry name" value="(Trans)glycosidases"/>
    <property type="match status" value="1"/>
</dbReference>
<reference evidence="8" key="1">
    <citation type="submission" date="2002-07" db="EMBL/GenBank/DDBJ databases">
        <title>Trehalose utilization operon of biocontrol strain Pseudomonas fluorescens Q8r1-96.</title>
        <authorList>
            <person name="Mavrodi D.V."/>
            <person name="de la Fuente L."/>
            <person name="Mavrodi O.V."/>
            <person name="Weller D.M."/>
            <person name="Thomashow L.S."/>
        </authorList>
    </citation>
    <scope>NUCLEOTIDE SEQUENCE</scope>
    <source>
        <strain evidence="8">Q8r1-96</strain>
    </source>
</reference>
<protein>
    <recommendedName>
        <fullName evidence="6">Alpha,alpha-phosphotrehalase</fullName>
        <ecNumber evidence="6">3.2.1.93</ecNumber>
    </recommendedName>
</protein>
<accession>Q8GLN5</accession>
<dbReference type="InterPro" id="IPR012769">
    <property type="entry name" value="Trehalose_TreC"/>
</dbReference>
<comment type="similarity">
    <text evidence="2">Belongs to the glycosyl hydrolase 13 family.</text>
</comment>
<organism evidence="8">
    <name type="scientific">Pseudomonas fluorescens</name>
    <dbReference type="NCBI Taxonomy" id="294"/>
    <lineage>
        <taxon>Bacteria</taxon>
        <taxon>Pseudomonadati</taxon>
        <taxon>Pseudomonadota</taxon>
        <taxon>Gammaproteobacteria</taxon>
        <taxon>Pseudomonadales</taxon>
        <taxon>Pseudomonadaceae</taxon>
        <taxon>Pseudomonas</taxon>
    </lineage>
</organism>
<dbReference type="CDD" id="cd11333">
    <property type="entry name" value="AmyAc_SI_OligoGlu_DGase"/>
    <property type="match status" value="1"/>
</dbReference>
<evidence type="ECO:0000256" key="1">
    <source>
        <dbReference type="ARBA" id="ARBA00004496"/>
    </source>
</evidence>
<evidence type="ECO:0000313" key="8">
    <source>
        <dbReference type="EMBL" id="AAN06917.1"/>
    </source>
</evidence>
<evidence type="ECO:0000256" key="6">
    <source>
        <dbReference type="NCBIfam" id="TIGR02403"/>
    </source>
</evidence>
<dbReference type="InterPro" id="IPR013780">
    <property type="entry name" value="Glyco_hydro_b"/>
</dbReference>
<evidence type="ECO:0000256" key="2">
    <source>
        <dbReference type="ARBA" id="ARBA00008061"/>
    </source>
</evidence>
<dbReference type="FunFam" id="2.60.40.1180:FF:000007">
    <property type="entry name" value="Sucrose isomerase"/>
    <property type="match status" value="1"/>
</dbReference>
<dbReference type="FunFam" id="3.90.400.10:FF:000002">
    <property type="entry name" value="Sucrose isomerase"/>
    <property type="match status" value="1"/>
</dbReference>
<dbReference type="FunFam" id="3.20.20.80:FF:000014">
    <property type="entry name" value="Alpha,alpha-phosphotrehalase"/>
    <property type="match status" value="1"/>
</dbReference>
<name>Q8GLN5_PSEFL</name>
<dbReference type="NCBIfam" id="TIGR02403">
    <property type="entry name" value="trehalose_treC"/>
    <property type="match status" value="1"/>
</dbReference>
<feature type="domain" description="Glycosyl hydrolase family 13 catalytic" evidence="7">
    <location>
        <begin position="26"/>
        <end position="421"/>
    </location>
</feature>
<evidence type="ECO:0000256" key="4">
    <source>
        <dbReference type="ARBA" id="ARBA00022801"/>
    </source>
</evidence>
<dbReference type="Pfam" id="PF00128">
    <property type="entry name" value="Alpha-amylase"/>
    <property type="match status" value="1"/>
</dbReference>
<evidence type="ECO:0000256" key="3">
    <source>
        <dbReference type="ARBA" id="ARBA00022490"/>
    </source>
</evidence>